<reference evidence="2" key="1">
    <citation type="journal article" date="2013" name="Nat. Commun.">
        <title>Whole-genome sequencing of Oryza brachyantha reveals mechanisms underlying Oryza genome evolution.</title>
        <authorList>
            <person name="Chen J."/>
            <person name="Huang Q."/>
            <person name="Gao D."/>
            <person name="Wang J."/>
            <person name="Lang Y."/>
            <person name="Liu T."/>
            <person name="Li B."/>
            <person name="Bai Z."/>
            <person name="Luis Goicoechea J."/>
            <person name="Liang C."/>
            <person name="Chen C."/>
            <person name="Zhang W."/>
            <person name="Sun S."/>
            <person name="Liao Y."/>
            <person name="Zhang X."/>
            <person name="Yang L."/>
            <person name="Song C."/>
            <person name="Wang M."/>
            <person name="Shi J."/>
            <person name="Liu G."/>
            <person name="Liu J."/>
            <person name="Zhou H."/>
            <person name="Zhou W."/>
            <person name="Yu Q."/>
            <person name="An N."/>
            <person name="Chen Y."/>
            <person name="Cai Q."/>
            <person name="Wang B."/>
            <person name="Liu B."/>
            <person name="Min J."/>
            <person name="Huang Y."/>
            <person name="Wu H."/>
            <person name="Li Z."/>
            <person name="Zhang Y."/>
            <person name="Yin Y."/>
            <person name="Song W."/>
            <person name="Jiang J."/>
            <person name="Jackson S.A."/>
            <person name="Wing R.A."/>
            <person name="Wang J."/>
            <person name="Chen M."/>
        </authorList>
    </citation>
    <scope>NUCLEOTIDE SEQUENCE [LARGE SCALE GENOMIC DNA]</scope>
    <source>
        <strain evidence="2">cv. IRGC 101232</strain>
    </source>
</reference>
<reference evidence="2" key="2">
    <citation type="submission" date="2013-04" db="UniProtKB">
        <authorList>
            <consortium name="EnsemblPlants"/>
        </authorList>
    </citation>
    <scope>IDENTIFICATION</scope>
</reference>
<dbReference type="PANTHER" id="PTHR34998:SF9">
    <property type="entry name" value="OS04G0357400 PROTEIN"/>
    <property type="match status" value="1"/>
</dbReference>
<gene>
    <name evidence="2" type="primary">LOC121054295</name>
</gene>
<organism evidence="2">
    <name type="scientific">Oryza brachyantha</name>
    <name type="common">malo sina</name>
    <dbReference type="NCBI Taxonomy" id="4533"/>
    <lineage>
        <taxon>Eukaryota</taxon>
        <taxon>Viridiplantae</taxon>
        <taxon>Streptophyta</taxon>
        <taxon>Embryophyta</taxon>
        <taxon>Tracheophyta</taxon>
        <taxon>Spermatophyta</taxon>
        <taxon>Magnoliopsida</taxon>
        <taxon>Liliopsida</taxon>
        <taxon>Poales</taxon>
        <taxon>Poaceae</taxon>
        <taxon>BOP clade</taxon>
        <taxon>Oryzoideae</taxon>
        <taxon>Oryzeae</taxon>
        <taxon>Oryzinae</taxon>
        <taxon>Oryza</taxon>
    </lineage>
</organism>
<sequence>MERNATVSYTALLLLLLAVTAPAASAAKLVVGKAAAWVEDEDVAAAVGMDVLQLQAMMMVAASSAAAAEVHRRVLQAQGGYVNQALEADHQRCLGSCPPPGGSYTGRGNKCYYQNKSCS</sequence>
<name>J3LX76_ORYBR</name>
<accession>J3LX76</accession>
<dbReference type="GeneID" id="121054295"/>
<evidence type="ECO:0000313" key="3">
    <source>
        <dbReference type="Proteomes" id="UP000006038"/>
    </source>
</evidence>
<feature type="signal peptide" evidence="1">
    <location>
        <begin position="1"/>
        <end position="26"/>
    </location>
</feature>
<protein>
    <submittedName>
        <fullName evidence="2">Uncharacterized protein</fullName>
    </submittedName>
</protein>
<dbReference type="EnsemblPlants" id="OB04G17510.1">
    <property type="protein sequence ID" value="OB04G17510.1"/>
    <property type="gene ID" value="OB04G17510"/>
</dbReference>
<feature type="chain" id="PRO_5003773105" evidence="1">
    <location>
        <begin position="27"/>
        <end position="119"/>
    </location>
</feature>
<keyword evidence="1" id="KW-0732">Signal</keyword>
<dbReference type="HOGENOM" id="CLU_156172_0_0_1"/>
<dbReference type="AlphaFoldDB" id="J3LX76"/>
<dbReference type="OrthoDB" id="696443at2759"/>
<evidence type="ECO:0000256" key="1">
    <source>
        <dbReference type="SAM" id="SignalP"/>
    </source>
</evidence>
<dbReference type="Proteomes" id="UP000006038">
    <property type="component" value="Chromosome 4"/>
</dbReference>
<dbReference type="RefSeq" id="XP_040379632.1">
    <property type="nucleotide sequence ID" value="XM_040523698.1"/>
</dbReference>
<dbReference type="OMA" id="DHEVHRR"/>
<dbReference type="Gramene" id="OB04G17510.1">
    <property type="protein sequence ID" value="OB04G17510.1"/>
    <property type="gene ID" value="OB04G17510"/>
</dbReference>
<proteinExistence type="predicted"/>
<dbReference type="PANTHER" id="PTHR34998">
    <property type="entry name" value="OS04G0357400 PROTEIN-RELATED"/>
    <property type="match status" value="1"/>
</dbReference>
<evidence type="ECO:0000313" key="2">
    <source>
        <dbReference type="EnsemblPlants" id="OB04G17510.1"/>
    </source>
</evidence>
<keyword evidence="3" id="KW-1185">Reference proteome</keyword>